<comment type="subcellular location">
    <subcellularLocation>
        <location evidence="1">Cell outer membrane</location>
    </subcellularLocation>
</comment>
<dbReference type="Pfam" id="PF02321">
    <property type="entry name" value="OEP"/>
    <property type="match status" value="2"/>
</dbReference>
<comment type="caution">
    <text evidence="10">The sequence shown here is derived from an EMBL/GenBank/DDBJ whole genome shotgun (WGS) entry which is preliminary data.</text>
</comment>
<comment type="similarity">
    <text evidence="2">Belongs to the outer membrane factor (OMF) (TC 1.B.17) family.</text>
</comment>
<dbReference type="NCBIfam" id="TIGR01844">
    <property type="entry name" value="type_I_sec_TolC"/>
    <property type="match status" value="1"/>
</dbReference>
<evidence type="ECO:0000256" key="7">
    <source>
        <dbReference type="ARBA" id="ARBA00023237"/>
    </source>
</evidence>
<keyword evidence="6" id="KW-0472">Membrane</keyword>
<accession>A0ABY1FUK2</accession>
<feature type="coiled-coil region" evidence="8">
    <location>
        <begin position="196"/>
        <end position="223"/>
    </location>
</feature>
<keyword evidence="5" id="KW-0812">Transmembrane</keyword>
<evidence type="ECO:0000256" key="5">
    <source>
        <dbReference type="ARBA" id="ARBA00022692"/>
    </source>
</evidence>
<protein>
    <submittedName>
        <fullName evidence="10">Outer membrane protein</fullName>
    </submittedName>
</protein>
<reference evidence="10 11" key="1">
    <citation type="submission" date="2016-10" db="EMBL/GenBank/DDBJ databases">
        <authorList>
            <person name="Varghese N."/>
            <person name="Submissions S."/>
        </authorList>
    </citation>
    <scope>NUCLEOTIDE SEQUENCE [LARGE SCALE GENOMIC DNA]</scope>
    <source>
        <strain evidence="10 11">DSM 26291</strain>
    </source>
</reference>
<dbReference type="PANTHER" id="PTHR30026:SF20">
    <property type="entry name" value="OUTER MEMBRANE PROTEIN TOLC"/>
    <property type="match status" value="1"/>
</dbReference>
<evidence type="ECO:0000256" key="3">
    <source>
        <dbReference type="ARBA" id="ARBA00022448"/>
    </source>
</evidence>
<name>A0ABY1FUK2_9GAMM</name>
<dbReference type="SUPFAM" id="SSF56954">
    <property type="entry name" value="Outer membrane efflux proteins (OEP)"/>
    <property type="match status" value="1"/>
</dbReference>
<gene>
    <name evidence="10" type="ORF">SAMN04487868_13330</name>
</gene>
<dbReference type="PANTHER" id="PTHR30026">
    <property type="entry name" value="OUTER MEMBRANE PROTEIN TOLC"/>
    <property type="match status" value="1"/>
</dbReference>
<feature type="signal peptide" evidence="9">
    <location>
        <begin position="1"/>
        <end position="20"/>
    </location>
</feature>
<proteinExistence type="inferred from homology"/>
<keyword evidence="8" id="KW-0175">Coiled coil</keyword>
<dbReference type="InterPro" id="IPR003423">
    <property type="entry name" value="OMP_efflux"/>
</dbReference>
<evidence type="ECO:0000256" key="1">
    <source>
        <dbReference type="ARBA" id="ARBA00004442"/>
    </source>
</evidence>
<evidence type="ECO:0000313" key="10">
    <source>
        <dbReference type="EMBL" id="SFM13138.1"/>
    </source>
</evidence>
<keyword evidence="3" id="KW-0813">Transport</keyword>
<evidence type="ECO:0000256" key="9">
    <source>
        <dbReference type="SAM" id="SignalP"/>
    </source>
</evidence>
<evidence type="ECO:0000256" key="6">
    <source>
        <dbReference type="ARBA" id="ARBA00023136"/>
    </source>
</evidence>
<keyword evidence="4" id="KW-1134">Transmembrane beta strand</keyword>
<feature type="chain" id="PRO_5045974184" evidence="9">
    <location>
        <begin position="21"/>
        <end position="467"/>
    </location>
</feature>
<keyword evidence="9" id="KW-0732">Signal</keyword>
<evidence type="ECO:0000256" key="4">
    <source>
        <dbReference type="ARBA" id="ARBA00022452"/>
    </source>
</evidence>
<dbReference type="RefSeq" id="WP_036203512.1">
    <property type="nucleotide sequence ID" value="NZ_CP136693.1"/>
</dbReference>
<dbReference type="InterPro" id="IPR010130">
    <property type="entry name" value="T1SS_OMP_TolC"/>
</dbReference>
<evidence type="ECO:0000256" key="2">
    <source>
        <dbReference type="ARBA" id="ARBA00007613"/>
    </source>
</evidence>
<organism evidence="10 11">
    <name type="scientific">Marinobacter salarius</name>
    <dbReference type="NCBI Taxonomy" id="1420917"/>
    <lineage>
        <taxon>Bacteria</taxon>
        <taxon>Pseudomonadati</taxon>
        <taxon>Pseudomonadota</taxon>
        <taxon>Gammaproteobacteria</taxon>
        <taxon>Pseudomonadales</taxon>
        <taxon>Marinobacteraceae</taxon>
        <taxon>Marinobacter</taxon>
    </lineage>
</organism>
<dbReference type="Proteomes" id="UP000199211">
    <property type="component" value="Unassembled WGS sequence"/>
</dbReference>
<dbReference type="InterPro" id="IPR051906">
    <property type="entry name" value="TolC-like"/>
</dbReference>
<keyword evidence="7" id="KW-0998">Cell outer membrane</keyword>
<keyword evidence="11" id="KW-1185">Reference proteome</keyword>
<dbReference type="Gene3D" id="1.20.1600.10">
    <property type="entry name" value="Outer membrane efflux proteins (OEP)"/>
    <property type="match status" value="1"/>
</dbReference>
<evidence type="ECO:0000313" key="11">
    <source>
        <dbReference type="Proteomes" id="UP000199211"/>
    </source>
</evidence>
<evidence type="ECO:0000256" key="8">
    <source>
        <dbReference type="SAM" id="Coils"/>
    </source>
</evidence>
<sequence>MKKRLLSGLIGLLAAQPALSMDLVETYEKALSYDSGIASAQAQFQAQQAAVDVSKSSLLPQITATGSVNHTDFEPHNAFSGSGNDELARQFFSGDSYKAYRYGVELSQPIFQASDWFTYEASQFQTKAAEAQYNLSQQQLILDAATAYFNVLRAQDTVTTARATEAAIQRQYDQAQERFEVGLIAITEVYEARASYDDARSQRIAAENQLNIAKEQLARLTGDYPTALENLRQNFPLRRPEPANPASWESRALKNNWSLQTTLFQLNASQSDLKAAKSGHLPTLELTASYRETRLDNALSTTQEGTEGVIGLSLNIPLYTGGGTKASVRQQRSLVTAAEHDLNTARRDVRVNTRSLFLTIDNNIEAANALEQTIISRRSALDATRAGYEVGTRNIVEVLDAERNYYVALRDFANARYDYVINTLNLKQAAGTLSPQDLVDLNNWLSASAPGIEAMANEQETIDNPSQ</sequence>
<dbReference type="EMBL" id="FOTV01000033">
    <property type="protein sequence ID" value="SFM13138.1"/>
    <property type="molecule type" value="Genomic_DNA"/>
</dbReference>